<comment type="caution">
    <text evidence="2">The sequence shown here is derived from an EMBL/GenBank/DDBJ whole genome shotgun (WGS) entry which is preliminary data.</text>
</comment>
<keyword evidence="1" id="KW-0812">Transmembrane</keyword>
<organism evidence="2 3">
    <name type="scientific">Candidatus Dojkabacteria bacterium</name>
    <dbReference type="NCBI Taxonomy" id="2099670"/>
    <lineage>
        <taxon>Bacteria</taxon>
        <taxon>Candidatus Dojkabacteria</taxon>
    </lineage>
</organism>
<accession>A0A955I658</accession>
<reference evidence="2" key="1">
    <citation type="submission" date="2020-04" db="EMBL/GenBank/DDBJ databases">
        <authorList>
            <person name="Zhang T."/>
        </authorList>
    </citation>
    <scope>NUCLEOTIDE SEQUENCE</scope>
    <source>
        <strain evidence="2">HKST-UBA12</strain>
    </source>
</reference>
<gene>
    <name evidence="2" type="ORF">KC640_03735</name>
</gene>
<protein>
    <submittedName>
        <fullName evidence="2">Uncharacterized protein</fullName>
    </submittedName>
</protein>
<evidence type="ECO:0000313" key="2">
    <source>
        <dbReference type="EMBL" id="MCA9379515.1"/>
    </source>
</evidence>
<dbReference type="Proteomes" id="UP000760819">
    <property type="component" value="Unassembled WGS sequence"/>
</dbReference>
<feature type="transmembrane region" description="Helical" evidence="1">
    <location>
        <begin position="7"/>
        <end position="27"/>
    </location>
</feature>
<feature type="transmembrane region" description="Helical" evidence="1">
    <location>
        <begin position="33"/>
        <end position="51"/>
    </location>
</feature>
<sequence>MNKDDRNTALIIIFVLVVCTISLIAIAGSLWSIVAPGVNGVLAFVGFNVRLANANYNFQVPAIADITPPSPSSTVPGSSPEGGLDNVIRSFDYNFTIPSAGDSTQGGQRDAILYDA</sequence>
<dbReference type="EMBL" id="JAGQLI010000216">
    <property type="protein sequence ID" value="MCA9379515.1"/>
    <property type="molecule type" value="Genomic_DNA"/>
</dbReference>
<name>A0A955I658_9BACT</name>
<proteinExistence type="predicted"/>
<evidence type="ECO:0000256" key="1">
    <source>
        <dbReference type="SAM" id="Phobius"/>
    </source>
</evidence>
<dbReference type="AlphaFoldDB" id="A0A955I658"/>
<keyword evidence="1" id="KW-1133">Transmembrane helix</keyword>
<evidence type="ECO:0000313" key="3">
    <source>
        <dbReference type="Proteomes" id="UP000760819"/>
    </source>
</evidence>
<reference evidence="2" key="2">
    <citation type="journal article" date="2021" name="Microbiome">
        <title>Successional dynamics and alternative stable states in a saline activated sludge microbial community over 9 years.</title>
        <authorList>
            <person name="Wang Y."/>
            <person name="Ye J."/>
            <person name="Ju F."/>
            <person name="Liu L."/>
            <person name="Boyd J.A."/>
            <person name="Deng Y."/>
            <person name="Parks D.H."/>
            <person name="Jiang X."/>
            <person name="Yin X."/>
            <person name="Woodcroft B.J."/>
            <person name="Tyson G.W."/>
            <person name="Hugenholtz P."/>
            <person name="Polz M.F."/>
            <person name="Zhang T."/>
        </authorList>
    </citation>
    <scope>NUCLEOTIDE SEQUENCE</scope>
    <source>
        <strain evidence="2">HKST-UBA12</strain>
    </source>
</reference>
<keyword evidence="1" id="KW-0472">Membrane</keyword>
<feature type="non-terminal residue" evidence="2">
    <location>
        <position position="116"/>
    </location>
</feature>